<feature type="chain" id="PRO_5042899407" description="Accessory gland protein" evidence="1">
    <location>
        <begin position="22"/>
        <end position="381"/>
    </location>
</feature>
<gene>
    <name evidence="2" type="ORF">R5R35_011220</name>
</gene>
<dbReference type="Proteomes" id="UP001378592">
    <property type="component" value="Unassembled WGS sequence"/>
</dbReference>
<evidence type="ECO:0000313" key="3">
    <source>
        <dbReference type="Proteomes" id="UP001378592"/>
    </source>
</evidence>
<proteinExistence type="predicted"/>
<organism evidence="2 3">
    <name type="scientific">Gryllus longicercus</name>
    <dbReference type="NCBI Taxonomy" id="2509291"/>
    <lineage>
        <taxon>Eukaryota</taxon>
        <taxon>Metazoa</taxon>
        <taxon>Ecdysozoa</taxon>
        <taxon>Arthropoda</taxon>
        <taxon>Hexapoda</taxon>
        <taxon>Insecta</taxon>
        <taxon>Pterygota</taxon>
        <taxon>Neoptera</taxon>
        <taxon>Polyneoptera</taxon>
        <taxon>Orthoptera</taxon>
        <taxon>Ensifera</taxon>
        <taxon>Gryllidea</taxon>
        <taxon>Grylloidea</taxon>
        <taxon>Gryllidae</taxon>
        <taxon>Gryllinae</taxon>
        <taxon>Gryllus</taxon>
    </lineage>
</organism>
<keyword evidence="3" id="KW-1185">Reference proteome</keyword>
<comment type="caution">
    <text evidence="2">The sequence shown here is derived from an EMBL/GenBank/DDBJ whole genome shotgun (WGS) entry which is preliminary data.</text>
</comment>
<evidence type="ECO:0000313" key="2">
    <source>
        <dbReference type="EMBL" id="KAK7790836.1"/>
    </source>
</evidence>
<name>A0AAN9YZM7_9ORTH</name>
<evidence type="ECO:0008006" key="4">
    <source>
        <dbReference type="Google" id="ProtNLM"/>
    </source>
</evidence>
<evidence type="ECO:0000256" key="1">
    <source>
        <dbReference type="SAM" id="SignalP"/>
    </source>
</evidence>
<dbReference type="AlphaFoldDB" id="A0AAN9YZM7"/>
<protein>
    <recommendedName>
        <fullName evidence="4">Accessory gland protein</fullName>
    </recommendedName>
</protein>
<reference evidence="2 3" key="1">
    <citation type="submission" date="2024-03" db="EMBL/GenBank/DDBJ databases">
        <title>The genome assembly and annotation of the cricket Gryllus longicercus Weissman &amp; Gray.</title>
        <authorList>
            <person name="Szrajer S."/>
            <person name="Gray D."/>
            <person name="Ylla G."/>
        </authorList>
    </citation>
    <scope>NUCLEOTIDE SEQUENCE [LARGE SCALE GENOMIC DNA]</scope>
    <source>
        <strain evidence="2">DAG 2021-001</strain>
        <tissue evidence="2">Whole body minus gut</tissue>
    </source>
</reference>
<dbReference type="EMBL" id="JAZDUA010000582">
    <property type="protein sequence ID" value="KAK7790836.1"/>
    <property type="molecule type" value="Genomic_DNA"/>
</dbReference>
<sequence length="381" mass="40706">MNLVEALSVLVAAWVLAAATAAPSTSSAAAATFVHQSTSDALSVAAAAAKQRHGLPSSIHEEINRRIFPQRSSRRILVNSLPLEKKHSQNLSHKKNIFVMTKDCKEGISVPKSTDQKLRILRADGTEVIFGTSFAICKPQLQLEMANVGFKPSIVTAVKSGPLRADLKRDNKLFIYVPEKQGMRGNIPHFFIWPPSSQFQRTTKGIENNEASSEIKVWKAFSQRQPLIGRIKANKSLTKYHLSHFNRAGVADHRVGKRSPLGLGLVPAVAVTHHGSASPASAHHSVVLHPKPARAVTVAALHGVAGLVTHAVIDPGLHISSTTVLSHDAPHALVIPVVALAHPAPHPLFRAHVGGFGVGLDFGGHGAGHGFYAAASAFAFR</sequence>
<accession>A0AAN9YZM7</accession>
<feature type="signal peptide" evidence="1">
    <location>
        <begin position="1"/>
        <end position="21"/>
    </location>
</feature>
<keyword evidence="1" id="KW-0732">Signal</keyword>